<dbReference type="NCBIfam" id="NF033788">
    <property type="entry name" value="HTH_metalloreg"/>
    <property type="match status" value="1"/>
</dbReference>
<dbReference type="AlphaFoldDB" id="A0A1F6W3A1"/>
<dbReference type="PANTHER" id="PTHR43132:SF2">
    <property type="entry name" value="ARSENICAL RESISTANCE OPERON REPRESSOR ARSR-RELATED"/>
    <property type="match status" value="1"/>
</dbReference>
<dbReference type="SUPFAM" id="SSF46785">
    <property type="entry name" value="Winged helix' DNA-binding domain"/>
    <property type="match status" value="1"/>
</dbReference>
<dbReference type="InterPro" id="IPR036390">
    <property type="entry name" value="WH_DNA-bd_sf"/>
</dbReference>
<dbReference type="STRING" id="1801756.A3C67_03110"/>
<reference evidence="5 6" key="1">
    <citation type="journal article" date="2016" name="Nat. Commun.">
        <title>Thousands of microbial genomes shed light on interconnected biogeochemical processes in an aquifer system.</title>
        <authorList>
            <person name="Anantharaman K."/>
            <person name="Brown C.T."/>
            <person name="Hug L.A."/>
            <person name="Sharon I."/>
            <person name="Castelle C.J."/>
            <person name="Probst A.J."/>
            <person name="Thomas B.C."/>
            <person name="Singh A."/>
            <person name="Wilkins M.J."/>
            <person name="Karaoz U."/>
            <person name="Brodie E.L."/>
            <person name="Williams K.H."/>
            <person name="Hubbard S.S."/>
            <person name="Banfield J.F."/>
        </authorList>
    </citation>
    <scope>NUCLEOTIDE SEQUENCE [LARGE SCALE GENOMIC DNA]</scope>
</reference>
<evidence type="ECO:0000256" key="1">
    <source>
        <dbReference type="ARBA" id="ARBA00023015"/>
    </source>
</evidence>
<feature type="domain" description="HTH arsR-type" evidence="4">
    <location>
        <begin position="1"/>
        <end position="88"/>
    </location>
</feature>
<keyword evidence="1" id="KW-0805">Transcription regulation</keyword>
<dbReference type="Proteomes" id="UP000179275">
    <property type="component" value="Unassembled WGS sequence"/>
</dbReference>
<accession>A0A1F6W3A1</accession>
<dbReference type="CDD" id="cd00090">
    <property type="entry name" value="HTH_ARSR"/>
    <property type="match status" value="1"/>
</dbReference>
<dbReference type="Pfam" id="PF01022">
    <property type="entry name" value="HTH_5"/>
    <property type="match status" value="1"/>
</dbReference>
<dbReference type="Gene3D" id="1.10.10.10">
    <property type="entry name" value="Winged helix-like DNA-binding domain superfamily/Winged helix DNA-binding domain"/>
    <property type="match status" value="1"/>
</dbReference>
<dbReference type="InterPro" id="IPR011991">
    <property type="entry name" value="ArsR-like_HTH"/>
</dbReference>
<keyword evidence="3" id="KW-0804">Transcription</keyword>
<comment type="caution">
    <text evidence="5">The sequence shown here is derived from an EMBL/GenBank/DDBJ whole genome shotgun (WGS) entry which is preliminary data.</text>
</comment>
<organism evidence="5 6">
    <name type="scientific">Candidatus Nomurabacteria bacterium RIFCSPHIGHO2_02_FULL_42_19</name>
    <dbReference type="NCBI Taxonomy" id="1801756"/>
    <lineage>
        <taxon>Bacteria</taxon>
        <taxon>Candidatus Nomuraibacteriota</taxon>
    </lineage>
</organism>
<dbReference type="SMART" id="SM00418">
    <property type="entry name" value="HTH_ARSR"/>
    <property type="match status" value="1"/>
</dbReference>
<name>A0A1F6W3A1_9BACT</name>
<evidence type="ECO:0000313" key="6">
    <source>
        <dbReference type="Proteomes" id="UP000179275"/>
    </source>
</evidence>
<evidence type="ECO:0000256" key="3">
    <source>
        <dbReference type="ARBA" id="ARBA00023163"/>
    </source>
</evidence>
<dbReference type="PRINTS" id="PR00778">
    <property type="entry name" value="HTHARSR"/>
</dbReference>
<proteinExistence type="predicted"/>
<evidence type="ECO:0000256" key="2">
    <source>
        <dbReference type="ARBA" id="ARBA00023125"/>
    </source>
</evidence>
<dbReference type="GO" id="GO:0003700">
    <property type="term" value="F:DNA-binding transcription factor activity"/>
    <property type="evidence" value="ECO:0007669"/>
    <property type="project" value="InterPro"/>
</dbReference>
<dbReference type="EMBL" id="MFUG01000006">
    <property type="protein sequence ID" value="OGI76256.1"/>
    <property type="molecule type" value="Genomic_DNA"/>
</dbReference>
<dbReference type="InterPro" id="IPR001845">
    <property type="entry name" value="HTH_ArsR_DNA-bd_dom"/>
</dbReference>
<sequence length="88" mass="9997">MNEKELEKVLKALANKRRVAILKYLKHKERVSVGNIAHEIKLSFRATSKHLSVLFSADVVEKEQSGLTVIYFISNVKHPIVSKLLSII</sequence>
<protein>
    <recommendedName>
        <fullName evidence="4">HTH arsR-type domain-containing protein</fullName>
    </recommendedName>
</protein>
<dbReference type="PANTHER" id="PTHR43132">
    <property type="entry name" value="ARSENICAL RESISTANCE OPERON REPRESSOR ARSR-RELATED"/>
    <property type="match status" value="1"/>
</dbReference>
<dbReference type="InterPro" id="IPR036388">
    <property type="entry name" value="WH-like_DNA-bd_sf"/>
</dbReference>
<evidence type="ECO:0000313" key="5">
    <source>
        <dbReference type="EMBL" id="OGI76256.1"/>
    </source>
</evidence>
<evidence type="ECO:0000259" key="4">
    <source>
        <dbReference type="PROSITE" id="PS50987"/>
    </source>
</evidence>
<dbReference type="InterPro" id="IPR051011">
    <property type="entry name" value="Metal_resp_trans_reg"/>
</dbReference>
<dbReference type="PROSITE" id="PS50987">
    <property type="entry name" value="HTH_ARSR_2"/>
    <property type="match status" value="1"/>
</dbReference>
<dbReference type="GO" id="GO:0003677">
    <property type="term" value="F:DNA binding"/>
    <property type="evidence" value="ECO:0007669"/>
    <property type="project" value="UniProtKB-KW"/>
</dbReference>
<gene>
    <name evidence="5" type="ORF">A3C67_03110</name>
</gene>
<keyword evidence="2" id="KW-0238">DNA-binding</keyword>